<dbReference type="InterPro" id="IPR016518">
    <property type="entry name" value="Alpha-L-fucosidase"/>
</dbReference>
<gene>
    <name evidence="4" type="ORF">N7493_005380</name>
</gene>
<keyword evidence="5" id="KW-1185">Reference proteome</keyword>
<dbReference type="GO" id="GO:0005975">
    <property type="term" value="P:carbohydrate metabolic process"/>
    <property type="evidence" value="ECO:0007669"/>
    <property type="project" value="InterPro"/>
</dbReference>
<reference evidence="4" key="1">
    <citation type="journal article" date="2023" name="IMA Fungus">
        <title>Comparative genomic study of the Penicillium genus elucidates a diverse pangenome and 15 lateral gene transfer events.</title>
        <authorList>
            <person name="Petersen C."/>
            <person name="Sorensen T."/>
            <person name="Nielsen M.R."/>
            <person name="Sondergaard T.E."/>
            <person name="Sorensen J.L."/>
            <person name="Fitzpatrick D.A."/>
            <person name="Frisvad J.C."/>
            <person name="Nielsen K.L."/>
        </authorList>
    </citation>
    <scope>NUCLEOTIDE SEQUENCE</scope>
    <source>
        <strain evidence="4">IBT 17514</strain>
    </source>
</reference>
<reference evidence="4" key="2">
    <citation type="submission" date="2023-01" db="EMBL/GenBank/DDBJ databases">
        <authorList>
            <person name="Petersen C."/>
        </authorList>
    </citation>
    <scope>NUCLEOTIDE SEQUENCE</scope>
    <source>
        <strain evidence="4">IBT 17514</strain>
    </source>
</reference>
<accession>A0AAD6MWG3</accession>
<protein>
    <recommendedName>
        <fullName evidence="6">Glycosyl hydrolase family 95 N-terminal domain-containing protein</fullName>
    </recommendedName>
</protein>
<proteinExistence type="predicted"/>
<dbReference type="InterPro" id="IPR012341">
    <property type="entry name" value="6hp_glycosidase-like_sf"/>
</dbReference>
<dbReference type="GO" id="GO:0004560">
    <property type="term" value="F:alpha-L-fucosidase activity"/>
    <property type="evidence" value="ECO:0007669"/>
    <property type="project" value="InterPro"/>
</dbReference>
<dbReference type="InterPro" id="IPR049053">
    <property type="entry name" value="AFCA-like_C"/>
</dbReference>
<dbReference type="EMBL" id="JAQJAN010000006">
    <property type="protein sequence ID" value="KAJ5727560.1"/>
    <property type="molecule type" value="Genomic_DNA"/>
</dbReference>
<dbReference type="Pfam" id="PF21307">
    <property type="entry name" value="Glyco_hydro_95_C"/>
    <property type="match status" value="1"/>
</dbReference>
<dbReference type="PANTHER" id="PTHR31084">
    <property type="entry name" value="ALPHA-L-FUCOSIDASE 2"/>
    <property type="match status" value="1"/>
</dbReference>
<dbReference type="Pfam" id="PF14498">
    <property type="entry name" value="Glyco_hyd_65N_2"/>
    <property type="match status" value="1"/>
</dbReference>
<evidence type="ECO:0000259" key="1">
    <source>
        <dbReference type="Pfam" id="PF14498"/>
    </source>
</evidence>
<dbReference type="Proteomes" id="UP001215712">
    <property type="component" value="Unassembled WGS sequence"/>
</dbReference>
<comment type="caution">
    <text evidence="4">The sequence shown here is derived from an EMBL/GenBank/DDBJ whole genome shotgun (WGS) entry which is preliminary data.</text>
</comment>
<evidence type="ECO:0000313" key="4">
    <source>
        <dbReference type="EMBL" id="KAJ5727560.1"/>
    </source>
</evidence>
<dbReference type="InterPro" id="IPR054363">
    <property type="entry name" value="GH95_cat"/>
</dbReference>
<dbReference type="AlphaFoldDB" id="A0AAD6MWG3"/>
<feature type="domain" description="Glycosyl hydrolase family 95 N-terminal" evidence="1">
    <location>
        <begin position="4"/>
        <end position="255"/>
    </location>
</feature>
<dbReference type="PIRSF" id="PIRSF007663">
    <property type="entry name" value="UCP007663"/>
    <property type="match status" value="1"/>
</dbReference>
<dbReference type="Pfam" id="PF22124">
    <property type="entry name" value="Glyco_hydro_95_cat"/>
    <property type="match status" value="1"/>
</dbReference>
<name>A0AAD6MWG3_9EURO</name>
<dbReference type="SUPFAM" id="SSF48208">
    <property type="entry name" value="Six-hairpin glycosidases"/>
    <property type="match status" value="1"/>
</dbReference>
<dbReference type="Gene3D" id="1.50.10.10">
    <property type="match status" value="1"/>
</dbReference>
<dbReference type="PANTHER" id="PTHR31084:SF18">
    <property type="entry name" value="GLYCOSYL HYDROLASE FAMILY 95 N-TERMINAL DOMAIN-CONTAINING PROTEIN"/>
    <property type="match status" value="1"/>
</dbReference>
<evidence type="ECO:0000313" key="5">
    <source>
        <dbReference type="Proteomes" id="UP001215712"/>
    </source>
</evidence>
<feature type="domain" description="Alpha fucosidase A-like C-terminal" evidence="2">
    <location>
        <begin position="680"/>
        <end position="741"/>
    </location>
</feature>
<evidence type="ECO:0000259" key="3">
    <source>
        <dbReference type="Pfam" id="PF22124"/>
    </source>
</evidence>
<feature type="domain" description="Glycosyl hydrolase family 95 catalytic" evidence="3">
    <location>
        <begin position="279"/>
        <end position="678"/>
    </location>
</feature>
<evidence type="ECO:0000259" key="2">
    <source>
        <dbReference type="Pfam" id="PF21307"/>
    </source>
</evidence>
<dbReference type="InterPro" id="IPR008928">
    <property type="entry name" value="6-hairpin_glycosidase_sf"/>
</dbReference>
<organism evidence="4 5">
    <name type="scientific">Penicillium malachiteum</name>
    <dbReference type="NCBI Taxonomy" id="1324776"/>
    <lineage>
        <taxon>Eukaryota</taxon>
        <taxon>Fungi</taxon>
        <taxon>Dikarya</taxon>
        <taxon>Ascomycota</taxon>
        <taxon>Pezizomycotina</taxon>
        <taxon>Eurotiomycetes</taxon>
        <taxon>Eurotiomycetidae</taxon>
        <taxon>Eurotiales</taxon>
        <taxon>Aspergillaceae</taxon>
        <taxon>Penicillium</taxon>
    </lineage>
</organism>
<evidence type="ECO:0008006" key="6">
    <source>
        <dbReference type="Google" id="ProtNLM"/>
    </source>
</evidence>
<dbReference type="InterPro" id="IPR027414">
    <property type="entry name" value="GH95_N_dom"/>
</dbReference>
<dbReference type="FunFam" id="1.50.10.10:FF:000028">
    <property type="entry name" value="Alpha-L-fucosidase 2"/>
    <property type="match status" value="1"/>
</dbReference>
<sequence length="764" mass="86193">MSELWYQQPAATWNEALPLGNGRLGAMVHGRTETEMIQLNEATVWFGGPQKRAPEDALSNLPALRKAIREGNHIEAERLVTTYFFSNPSSQRHYEPLGNLFLDFGHKAEHVTKYRRSLDLTEGVLHVNYEHQGVCYGRQMTATDNPSVLILRLRSSAKAEFTLRLARMSDLEYESQEYHDWIETIGEDQTLRAAGLKDNTITMHVTPGGEGSNRACCVLHIQTLDKDNKGAVTKAGKNLVVRSADAVIYIAARTSICQTDYKTDTMSDIAKLDPSPVKVWDEQVRNNQEIWARMHLQLSPDRSDIPTDKRLAESRDPGLVALYHNYSRYLLRSCSYEGDATYPLPANLQGIWNASFHPAWGCRFTININIQMNYWSAHPCNLSECELPLFTCLERLAHNGRNTAKKMYGCSGWTAHSNTDIWADTDPVDRWMPGTLWPLGGAWLCCHLWEHFQFTGREDILRKYFMVLRGCVEFLLDFLIEDSDGKYLTTSPSLSPENSYYDKIGQKGVFCEGSTIDIQIIDTVLRDFESTTTQLRIDDELLPQVRETRTRLPPMTISKNGYLQEWAEDYNEVEPGHRHTSHLWGLYPGNSITLDKTPALAAACRETLRRRAQHGGGHTGWSRAWLINLFARLRDAEECQKHLDLLLAQSTLPNLFDSHPPFQIDGNFGGAAGIVEMLIQSHESGVIRLLPACPRDWSGSIHGVRARGGFDLGFSFENGCIVGDVAIESLRGEPVTVNFPGEGGFQKHIDRAGHYTISPRDYSS</sequence>